<dbReference type="GO" id="GO:0000160">
    <property type="term" value="P:phosphorelay signal transduction system"/>
    <property type="evidence" value="ECO:0007669"/>
    <property type="project" value="UniProtKB-KW"/>
</dbReference>
<keyword evidence="2" id="KW-0902">Two-component regulatory system</keyword>
<dbReference type="InterPro" id="IPR011006">
    <property type="entry name" value="CheY-like_superfamily"/>
</dbReference>
<keyword evidence="1 3" id="KW-0597">Phosphoprotein</keyword>
<dbReference type="Pfam" id="PF08448">
    <property type="entry name" value="PAS_4"/>
    <property type="match status" value="1"/>
</dbReference>
<dbReference type="PANTHER" id="PTHR45339">
    <property type="entry name" value="HYBRID SIGNAL TRANSDUCTION HISTIDINE KINASE J"/>
    <property type="match status" value="1"/>
</dbReference>
<organism evidence="6 7">
    <name type="scientific">Peteryoungia ipomoeae</name>
    <dbReference type="NCBI Taxonomy" id="1210932"/>
    <lineage>
        <taxon>Bacteria</taxon>
        <taxon>Pseudomonadati</taxon>
        <taxon>Pseudomonadota</taxon>
        <taxon>Alphaproteobacteria</taxon>
        <taxon>Hyphomicrobiales</taxon>
        <taxon>Rhizobiaceae</taxon>
        <taxon>Peteryoungia</taxon>
    </lineage>
</organism>
<evidence type="ECO:0000256" key="1">
    <source>
        <dbReference type="ARBA" id="ARBA00022553"/>
    </source>
</evidence>
<dbReference type="Pfam" id="PF00072">
    <property type="entry name" value="Response_reg"/>
    <property type="match status" value="1"/>
</dbReference>
<evidence type="ECO:0000256" key="3">
    <source>
        <dbReference type="PROSITE-ProRule" id="PRU00169"/>
    </source>
</evidence>
<dbReference type="InterPro" id="IPR001789">
    <property type="entry name" value="Sig_transdc_resp-reg_receiver"/>
</dbReference>
<feature type="region of interest" description="Disordered" evidence="4">
    <location>
        <begin position="280"/>
        <end position="304"/>
    </location>
</feature>
<dbReference type="OrthoDB" id="8274118at2"/>
<protein>
    <submittedName>
        <fullName evidence="6">Response regulator</fullName>
    </submittedName>
</protein>
<evidence type="ECO:0000256" key="2">
    <source>
        <dbReference type="ARBA" id="ARBA00023012"/>
    </source>
</evidence>
<dbReference type="EMBL" id="STGV01000003">
    <property type="protein sequence ID" value="THV23260.1"/>
    <property type="molecule type" value="Genomic_DNA"/>
</dbReference>
<proteinExistence type="predicted"/>
<dbReference type="InterPro" id="IPR013656">
    <property type="entry name" value="PAS_4"/>
</dbReference>
<dbReference type="InterPro" id="IPR035965">
    <property type="entry name" value="PAS-like_dom_sf"/>
</dbReference>
<feature type="modified residue" description="4-aspartylphosphate" evidence="3">
    <location>
        <position position="501"/>
    </location>
</feature>
<comment type="caution">
    <text evidence="6">The sequence shown here is derived from an EMBL/GenBank/DDBJ whole genome shotgun (WGS) entry which is preliminary data.</text>
</comment>
<dbReference type="SMART" id="SM00091">
    <property type="entry name" value="PAS"/>
    <property type="match status" value="2"/>
</dbReference>
<feature type="compositionally biased region" description="Polar residues" evidence="4">
    <location>
        <begin position="283"/>
        <end position="292"/>
    </location>
</feature>
<evidence type="ECO:0000256" key="4">
    <source>
        <dbReference type="SAM" id="MobiDB-lite"/>
    </source>
</evidence>
<dbReference type="SMART" id="SM00448">
    <property type="entry name" value="REC"/>
    <property type="match status" value="1"/>
</dbReference>
<dbReference type="Proteomes" id="UP000308828">
    <property type="component" value="Unassembled WGS sequence"/>
</dbReference>
<dbReference type="SUPFAM" id="SSF52172">
    <property type="entry name" value="CheY-like"/>
    <property type="match status" value="1"/>
</dbReference>
<dbReference type="SUPFAM" id="SSF55785">
    <property type="entry name" value="PYP-like sensor domain (PAS domain)"/>
    <property type="match status" value="2"/>
</dbReference>
<dbReference type="PROSITE" id="PS50110">
    <property type="entry name" value="RESPONSE_REGULATORY"/>
    <property type="match status" value="1"/>
</dbReference>
<evidence type="ECO:0000313" key="6">
    <source>
        <dbReference type="EMBL" id="THV23260.1"/>
    </source>
</evidence>
<gene>
    <name evidence="6" type="ORF">FAA97_11680</name>
</gene>
<dbReference type="Pfam" id="PF13188">
    <property type="entry name" value="PAS_8"/>
    <property type="match status" value="1"/>
</dbReference>
<evidence type="ECO:0000259" key="5">
    <source>
        <dbReference type="PROSITE" id="PS50110"/>
    </source>
</evidence>
<keyword evidence="7" id="KW-1185">Reference proteome</keyword>
<dbReference type="PANTHER" id="PTHR45339:SF1">
    <property type="entry name" value="HYBRID SIGNAL TRANSDUCTION HISTIDINE KINASE J"/>
    <property type="match status" value="1"/>
</dbReference>
<dbReference type="InterPro" id="IPR000014">
    <property type="entry name" value="PAS"/>
</dbReference>
<reference evidence="6 7" key="1">
    <citation type="submission" date="2019-04" db="EMBL/GenBank/DDBJ databases">
        <title>Genome sequence of strain shin9-1.</title>
        <authorList>
            <person name="Gao J."/>
            <person name="Sun J."/>
        </authorList>
    </citation>
    <scope>NUCLEOTIDE SEQUENCE [LARGE SCALE GENOMIC DNA]</scope>
    <source>
        <strain evidence="7">shin9-1</strain>
    </source>
</reference>
<dbReference type="RefSeq" id="WP_136598701.1">
    <property type="nucleotide sequence ID" value="NZ_STGV01000003.1"/>
</dbReference>
<feature type="domain" description="Response regulatory" evidence="5">
    <location>
        <begin position="452"/>
        <end position="570"/>
    </location>
</feature>
<accession>A0A4S8NZR9</accession>
<sequence length="578" mass="63474">MKELPAVLGESDDGVVAALLHQAPLQSALLEAVSDALQSAFLVYDRNDVLVFASRSAASYLGLSARSLTVGMRLREVLGAAYDAGWHHLVPGQADEQTLTRDEWLTRQVAAHWRERFEMQTCEDGKRWTRYTKRRLASGYGFCVMTDISEQKRREDQWRADVERVQLTEEILDNLAHPVFVQDRSFHVVAVNKAFCDRLSIGSEHALGSTLHALFDDVVATQIKELSQEMLAQGGSAARVLPLQARGKPQGLTRLHMQRVGKPGRYFVVASLADQAGAATETPVRSASTARDNLSREAESRAGNSVPLTGRKALVVSQSPDFEHTTLDLLGLLGVDCCCVRSDDELEAFLDVARSVSVTIDLVLIDRRSDLVGLGLIQAQEIDYLLVEEGQEPSELAFSILDRLTGLQPAPEPEDDWEISTEIGRSFEAEPQANVQPSLGGQNAEEFGFAPLILVAEDNAINQIVFSQILEGLGHTYRICANGEDVVAAWRQANPSLILMDLTLPGISGLEAARRIRAEEAGRGRHVPIIGVLANAYDRDREACHEAGMDDVILKPLSPDIIDQVIDRHARRLKAKVA</sequence>
<evidence type="ECO:0000313" key="7">
    <source>
        <dbReference type="Proteomes" id="UP000308828"/>
    </source>
</evidence>
<dbReference type="Gene3D" id="3.40.50.2300">
    <property type="match status" value="1"/>
</dbReference>
<dbReference type="AlphaFoldDB" id="A0A4S8NZR9"/>
<dbReference type="Gene3D" id="3.30.450.20">
    <property type="entry name" value="PAS domain"/>
    <property type="match status" value="2"/>
</dbReference>
<dbReference type="CDD" id="cd17546">
    <property type="entry name" value="REC_hyHK_CKI1_RcsC-like"/>
    <property type="match status" value="1"/>
</dbReference>
<name>A0A4S8NZR9_9HYPH</name>